<dbReference type="OrthoDB" id="3059542at2759"/>
<accession>A0A8H6ZTQ2</accession>
<feature type="compositionally biased region" description="Low complexity" evidence="1">
    <location>
        <begin position="82"/>
        <end position="93"/>
    </location>
</feature>
<protein>
    <submittedName>
        <fullName evidence="2">Uncharacterized protein</fullName>
    </submittedName>
</protein>
<keyword evidence="3" id="KW-1185">Reference proteome</keyword>
<evidence type="ECO:0000313" key="2">
    <source>
        <dbReference type="EMBL" id="KAF7430514.1"/>
    </source>
</evidence>
<dbReference type="Proteomes" id="UP000623687">
    <property type="component" value="Unassembled WGS sequence"/>
</dbReference>
<organism evidence="2 3">
    <name type="scientific">Pleurotus ostreatus</name>
    <name type="common">Oyster mushroom</name>
    <name type="synonym">White-rot fungus</name>
    <dbReference type="NCBI Taxonomy" id="5322"/>
    <lineage>
        <taxon>Eukaryota</taxon>
        <taxon>Fungi</taxon>
        <taxon>Dikarya</taxon>
        <taxon>Basidiomycota</taxon>
        <taxon>Agaricomycotina</taxon>
        <taxon>Agaricomycetes</taxon>
        <taxon>Agaricomycetidae</taxon>
        <taxon>Agaricales</taxon>
        <taxon>Pleurotineae</taxon>
        <taxon>Pleurotaceae</taxon>
        <taxon>Pleurotus</taxon>
    </lineage>
</organism>
<comment type="caution">
    <text evidence="2">The sequence shown here is derived from an EMBL/GenBank/DDBJ whole genome shotgun (WGS) entry which is preliminary data.</text>
</comment>
<gene>
    <name evidence="2" type="ORF">PC9H_006222</name>
</gene>
<evidence type="ECO:0000256" key="1">
    <source>
        <dbReference type="SAM" id="MobiDB-lite"/>
    </source>
</evidence>
<dbReference type="EMBL" id="JACETU010000004">
    <property type="protein sequence ID" value="KAF7430514.1"/>
    <property type="molecule type" value="Genomic_DNA"/>
</dbReference>
<name>A0A8H6ZTQ2_PLEOS</name>
<proteinExistence type="predicted"/>
<dbReference type="VEuPathDB" id="FungiDB:PC9H_006222"/>
<dbReference type="AlphaFoldDB" id="A0A8H6ZTQ2"/>
<reference evidence="2" key="1">
    <citation type="submission" date="2019-07" db="EMBL/GenBank/DDBJ databases">
        <authorList>
            <person name="Palmer J.M."/>
        </authorList>
    </citation>
    <scope>NUCLEOTIDE SEQUENCE</scope>
    <source>
        <strain evidence="2">PC9</strain>
    </source>
</reference>
<sequence length="179" mass="19300">MTMGGRCAQRTAGVLEAAMRREYEQPTALKILHYKVAARVFCIFNEQDLQIAHLSEPHQQQQHHQQAMQPHGAPPSLQPGPSSSTINNTSFNFGANNGSGPPRRTSSGIQPGIGMSGMGGSMRAPGKSLLTFKHILNRLQGELQKSRETGTELQSLNGTMSEEAMPLSTNGAPTTHLGR</sequence>
<dbReference type="RefSeq" id="XP_036631792.1">
    <property type="nucleotide sequence ID" value="XM_036775773.1"/>
</dbReference>
<evidence type="ECO:0000313" key="3">
    <source>
        <dbReference type="Proteomes" id="UP000623687"/>
    </source>
</evidence>
<feature type="region of interest" description="Disordered" evidence="1">
    <location>
        <begin position="157"/>
        <end position="179"/>
    </location>
</feature>
<dbReference type="GeneID" id="59376040"/>
<feature type="region of interest" description="Disordered" evidence="1">
    <location>
        <begin position="56"/>
        <end position="107"/>
    </location>
</feature>
<feature type="compositionally biased region" description="Low complexity" evidence="1">
    <location>
        <begin position="57"/>
        <end position="71"/>
    </location>
</feature>